<dbReference type="GO" id="GO:0005975">
    <property type="term" value="P:carbohydrate metabolic process"/>
    <property type="evidence" value="ECO:0007669"/>
    <property type="project" value="InterPro"/>
</dbReference>
<protein>
    <recommendedName>
        <fullName evidence="6">Glycoside hydrolase family 127 protein</fullName>
    </recommendedName>
</protein>
<dbReference type="Pfam" id="PF20736">
    <property type="entry name" value="Glyco_hydro127M"/>
    <property type="match status" value="1"/>
</dbReference>
<gene>
    <name evidence="4" type="ORF">SAMN05216557_10694</name>
</gene>
<evidence type="ECO:0000259" key="3">
    <source>
        <dbReference type="Pfam" id="PF20736"/>
    </source>
</evidence>
<name>A0A1G7P7M3_9SPHN</name>
<evidence type="ECO:0000259" key="1">
    <source>
        <dbReference type="Pfam" id="PF07944"/>
    </source>
</evidence>
<evidence type="ECO:0000259" key="2">
    <source>
        <dbReference type="Pfam" id="PF20620"/>
    </source>
</evidence>
<dbReference type="PANTHER" id="PTHR31151:SF0">
    <property type="entry name" value="PROLINE-TRNA LIGASE (DUF1680)"/>
    <property type="match status" value="1"/>
</dbReference>
<evidence type="ECO:0008006" key="6">
    <source>
        <dbReference type="Google" id="ProtNLM"/>
    </source>
</evidence>
<feature type="domain" description="Non-reducing end beta-L-arabinofuranosidase-like GH127 middle" evidence="3">
    <location>
        <begin position="437"/>
        <end position="530"/>
    </location>
</feature>
<dbReference type="InterPro" id="IPR008928">
    <property type="entry name" value="6-hairpin_glycosidase_sf"/>
</dbReference>
<evidence type="ECO:0000313" key="4">
    <source>
        <dbReference type="EMBL" id="SDF82285.1"/>
    </source>
</evidence>
<dbReference type="InterPro" id="IPR012878">
    <property type="entry name" value="Beta-AFase-like_GH127_cat"/>
</dbReference>
<dbReference type="Pfam" id="PF07944">
    <property type="entry name" value="Beta-AFase-like_GH127_cat"/>
    <property type="match status" value="1"/>
</dbReference>
<reference evidence="4 5" key="1">
    <citation type="submission" date="2016-10" db="EMBL/GenBank/DDBJ databases">
        <authorList>
            <person name="Varghese N."/>
            <person name="Submissions S."/>
        </authorList>
    </citation>
    <scope>NUCLEOTIDE SEQUENCE [LARGE SCALE GENOMIC DNA]</scope>
    <source>
        <strain evidence="4 5">S7-754</strain>
    </source>
</reference>
<dbReference type="RefSeq" id="WP_164727754.1">
    <property type="nucleotide sequence ID" value="NZ_JACIEY010000008.1"/>
</dbReference>
<dbReference type="InterPro" id="IPR046544">
    <property type="entry name" value="GH146_SB_dom"/>
</dbReference>
<dbReference type="SUPFAM" id="SSF48208">
    <property type="entry name" value="Six-hairpin glycosidases"/>
    <property type="match status" value="1"/>
</dbReference>
<feature type="domain" description="Non-reducing end beta-L-arabinofuranosidase-like GH127 catalytic" evidence="1">
    <location>
        <begin position="41"/>
        <end position="427"/>
    </location>
</feature>
<evidence type="ECO:0000313" key="5">
    <source>
        <dbReference type="Proteomes" id="UP000323502"/>
    </source>
</evidence>
<organism evidence="4 5">
    <name type="scientific">Sphingomonas carotinifaciens</name>
    <dbReference type="NCBI Taxonomy" id="1166323"/>
    <lineage>
        <taxon>Bacteria</taxon>
        <taxon>Pseudomonadati</taxon>
        <taxon>Pseudomonadota</taxon>
        <taxon>Alphaproteobacteria</taxon>
        <taxon>Sphingomonadales</taxon>
        <taxon>Sphingomonadaceae</taxon>
        <taxon>Sphingomonas</taxon>
    </lineage>
</organism>
<feature type="domain" description="Glycoside hydrolase GH146 substrate-binding" evidence="2">
    <location>
        <begin position="642"/>
        <end position="762"/>
    </location>
</feature>
<accession>A0A1G7P7M3</accession>
<keyword evidence="5" id="KW-1185">Reference proteome</keyword>
<dbReference type="PANTHER" id="PTHR31151">
    <property type="entry name" value="PROLINE-TRNA LIGASE (DUF1680)"/>
    <property type="match status" value="1"/>
</dbReference>
<dbReference type="Proteomes" id="UP000323502">
    <property type="component" value="Unassembled WGS sequence"/>
</dbReference>
<proteinExistence type="predicted"/>
<dbReference type="Pfam" id="PF20620">
    <property type="entry name" value="DUF6805"/>
    <property type="match status" value="1"/>
</dbReference>
<dbReference type="EMBL" id="FNBI01000006">
    <property type="protein sequence ID" value="SDF82285.1"/>
    <property type="molecule type" value="Genomic_DNA"/>
</dbReference>
<sequence length="783" mass="85506">MLLSRRSLLASASVVALAPAAWAELPVMRSRRVEPVPARYVRLKPSPFADAFEANRRYLLALDPERLLHNFYQSAGLPAPKPVYGGWEAMGIAGHSLGHWLTACALVVGNTGDREVAARLDHALAEMARIQAAHGDGYCGGTTVERDGRTVDGKVVFEEVRRGDIRTGGFDLNGGWVPLYTWHKVHAGLIDAHVLARNARAMPIMLGLAGYLAGVLEPLDDAQMQRVLHAEHGGLNETYAETYALTGDPRWLRMAEKIRHKAVLDPLAARQDRLAGLHANTQIPKVIGLARLHEVTGNPAHMVAPRFFHERVTQHHSYIIGGNSEREHFGQPDQLAGRITEATCEACNSYNMMKLTRHLYSWQPDARWFDFYEQVQLNHIMAHQRPDTGQFVYFMPLAVGARRVFSSPEDSFWCCVGSGMESHAKHADSIWWSDARTLYVNLFIPSELDWPERGLAVTLDTAMPLEGRATLTVKRAPRAAQALAIRLPGWAKAPVLTVNDVAARPVLRDGYAVLERRWRAGDVVKVTLPMAVASHPTPGDASMVAFTYGPLVLAADMGPADAQFEGVGPALVTASAATGALAPAGGAGQFRAVGALDEALTFKPFFSQYDRRAAVYFPTFTPAGWAGARAGYVQAQEEARTLARRTSDIIHLGEMQPERDHQFRSEHSEVVNWSGRSARRLRPGESMRMVLARRPGAAVLRVLVARGDADRKMGISVDGQPLGAGQQVKGGEGHFAAIDYPVSGNGAKPQAEVVVTALQDDAVLYEMRMMTASSPARDPAVQS</sequence>
<dbReference type="InterPro" id="IPR049046">
    <property type="entry name" value="Beta-AFase-like_GH127_middle"/>
</dbReference>
<dbReference type="AlphaFoldDB" id="A0A1G7P7M3"/>